<dbReference type="Pfam" id="PF00026">
    <property type="entry name" value="Asp"/>
    <property type="match status" value="1"/>
</dbReference>
<dbReference type="PANTHER" id="PTHR47966:SF51">
    <property type="entry name" value="BETA-SITE APP-CLEAVING ENZYME, ISOFORM A-RELATED"/>
    <property type="match status" value="1"/>
</dbReference>
<dbReference type="PANTHER" id="PTHR47966">
    <property type="entry name" value="BETA-SITE APP-CLEAVING ENZYME, ISOFORM A-RELATED"/>
    <property type="match status" value="1"/>
</dbReference>
<dbReference type="CDD" id="cd05471">
    <property type="entry name" value="pepsin_like"/>
    <property type="match status" value="1"/>
</dbReference>
<evidence type="ECO:0000256" key="3">
    <source>
        <dbReference type="SAM" id="SignalP"/>
    </source>
</evidence>
<dbReference type="InterPro" id="IPR001461">
    <property type="entry name" value="Aspartic_peptidase_A1"/>
</dbReference>
<dbReference type="Gene3D" id="2.40.70.10">
    <property type="entry name" value="Acid Proteases"/>
    <property type="match status" value="2"/>
</dbReference>
<evidence type="ECO:0000259" key="4">
    <source>
        <dbReference type="PROSITE" id="PS51767"/>
    </source>
</evidence>
<name>A0A914E9N2_9BILA</name>
<accession>A0A914E9N2</accession>
<dbReference type="InterPro" id="IPR034164">
    <property type="entry name" value="Pepsin-like_dom"/>
</dbReference>
<keyword evidence="3" id="KW-0732">Signal</keyword>
<feature type="domain" description="Peptidase A1" evidence="4">
    <location>
        <begin position="78"/>
        <end position="377"/>
    </location>
</feature>
<dbReference type="Proteomes" id="UP000887540">
    <property type="component" value="Unplaced"/>
</dbReference>
<dbReference type="GO" id="GO:0004190">
    <property type="term" value="F:aspartic-type endopeptidase activity"/>
    <property type="evidence" value="ECO:0007669"/>
    <property type="project" value="InterPro"/>
</dbReference>
<comment type="similarity">
    <text evidence="1">Belongs to the peptidase A1 family.</text>
</comment>
<dbReference type="InterPro" id="IPR033121">
    <property type="entry name" value="PEPTIDASE_A1"/>
</dbReference>
<protein>
    <submittedName>
        <fullName evidence="6">Peptidase A1 domain-containing protein</fullName>
    </submittedName>
</protein>
<reference evidence="6" key="1">
    <citation type="submission" date="2022-11" db="UniProtKB">
        <authorList>
            <consortium name="WormBaseParasite"/>
        </authorList>
    </citation>
    <scope>IDENTIFICATION</scope>
</reference>
<evidence type="ECO:0000313" key="5">
    <source>
        <dbReference type="Proteomes" id="UP000887540"/>
    </source>
</evidence>
<proteinExistence type="inferred from homology"/>
<dbReference type="AlphaFoldDB" id="A0A914E9N2"/>
<feature type="signal peptide" evidence="3">
    <location>
        <begin position="1"/>
        <end position="16"/>
    </location>
</feature>
<dbReference type="WBParaSite" id="ACRNAN_scaffold6640.g24194.t1">
    <property type="protein sequence ID" value="ACRNAN_scaffold6640.g24194.t1"/>
    <property type="gene ID" value="ACRNAN_scaffold6640.g24194"/>
</dbReference>
<dbReference type="GO" id="GO:0006508">
    <property type="term" value="P:proteolysis"/>
    <property type="evidence" value="ECO:0007669"/>
    <property type="project" value="InterPro"/>
</dbReference>
<feature type="region of interest" description="Disordered" evidence="2">
    <location>
        <begin position="38"/>
        <end position="63"/>
    </location>
</feature>
<evidence type="ECO:0000256" key="1">
    <source>
        <dbReference type="ARBA" id="ARBA00007447"/>
    </source>
</evidence>
<organism evidence="5 6">
    <name type="scientific">Acrobeloides nanus</name>
    <dbReference type="NCBI Taxonomy" id="290746"/>
    <lineage>
        <taxon>Eukaryota</taxon>
        <taxon>Metazoa</taxon>
        <taxon>Ecdysozoa</taxon>
        <taxon>Nematoda</taxon>
        <taxon>Chromadorea</taxon>
        <taxon>Rhabditida</taxon>
        <taxon>Tylenchina</taxon>
        <taxon>Cephalobomorpha</taxon>
        <taxon>Cephaloboidea</taxon>
        <taxon>Cephalobidae</taxon>
        <taxon>Acrobeloides</taxon>
    </lineage>
</organism>
<dbReference type="PROSITE" id="PS51767">
    <property type="entry name" value="PEPTIDASE_A1"/>
    <property type="match status" value="1"/>
</dbReference>
<evidence type="ECO:0000313" key="6">
    <source>
        <dbReference type="WBParaSite" id="ACRNAN_scaffold6640.g24194.t1"/>
    </source>
</evidence>
<keyword evidence="5" id="KW-1185">Reference proteome</keyword>
<dbReference type="SUPFAM" id="SSF50630">
    <property type="entry name" value="Acid proteases"/>
    <property type="match status" value="1"/>
</dbReference>
<evidence type="ECO:0000256" key="2">
    <source>
        <dbReference type="SAM" id="MobiDB-lite"/>
    </source>
</evidence>
<feature type="chain" id="PRO_5036908126" evidence="3">
    <location>
        <begin position="17"/>
        <end position="381"/>
    </location>
</feature>
<dbReference type="InterPro" id="IPR021109">
    <property type="entry name" value="Peptidase_aspartic_dom_sf"/>
</dbReference>
<sequence>MHLIMIFALICAFSYAYHVPVDQGYNVPSRDAYNDYIHPSAPRDNVARRKTSKNQHSDRKRSADGSANNVFLLQKNNYYVTIYIGSPPQKFNVFLDTGSYELVISNTGSGSSGGFNCGSSSTCKVQNVPYGHVPWGEGYKVYDNVCLDPLGKYCTTQPVSFSVANGSYMFGDDGVWGVTIASFWKDSTTSLYPNSQPLNQILQNKNCPRPTFSVLMNNYQLPEWWSYCYAESNYEQGIVYIPKADDETDSWDVEIQAIYYGTDTLLQGPYGNGEMDTGNNHMGLPTQAYNQFFDIIGGDTDQQTYGCDQGSLLDFIVTLNGVNFTIPVANYIDPFSADGPICYLRVDDAETNTGLNSPLLSNYFNVFDPYNNRVGLAPLTF</sequence>